<dbReference type="STRING" id="926566.Terro_3463"/>
<protein>
    <submittedName>
        <fullName evidence="2">Ketosteroid isomerase-like enzyme</fullName>
    </submittedName>
</protein>
<dbReference type="HOGENOM" id="CLU_121374_0_0_0"/>
<dbReference type="RefSeq" id="WP_014786938.1">
    <property type="nucleotide sequence ID" value="NC_018014.1"/>
</dbReference>
<dbReference type="AlphaFoldDB" id="I3ZKA9"/>
<dbReference type="eggNOG" id="COG4319">
    <property type="taxonomic scope" value="Bacteria"/>
</dbReference>
<dbReference type="EMBL" id="CP003379">
    <property type="protein sequence ID" value="AFL89677.1"/>
    <property type="molecule type" value="Genomic_DNA"/>
</dbReference>
<keyword evidence="3" id="KW-1185">Reference proteome</keyword>
<name>I3ZKA9_TERRK</name>
<dbReference type="Pfam" id="PF14534">
    <property type="entry name" value="DUF4440"/>
    <property type="match status" value="1"/>
</dbReference>
<evidence type="ECO:0000313" key="3">
    <source>
        <dbReference type="Proteomes" id="UP000006056"/>
    </source>
</evidence>
<keyword evidence="2" id="KW-0413">Isomerase</keyword>
<feature type="domain" description="DUF4440" evidence="1">
    <location>
        <begin position="47"/>
        <end position="157"/>
    </location>
</feature>
<accession>I3ZKA9</accession>
<dbReference type="InterPro" id="IPR032710">
    <property type="entry name" value="NTF2-like_dom_sf"/>
</dbReference>
<evidence type="ECO:0000259" key="1">
    <source>
        <dbReference type="Pfam" id="PF14534"/>
    </source>
</evidence>
<evidence type="ECO:0000313" key="2">
    <source>
        <dbReference type="EMBL" id="AFL89677.1"/>
    </source>
</evidence>
<reference evidence="2 3" key="1">
    <citation type="submission" date="2012-06" db="EMBL/GenBank/DDBJ databases">
        <title>Complete genome of Terriglobus roseus DSM 18391.</title>
        <authorList>
            <consortium name="US DOE Joint Genome Institute (JGI-PGF)"/>
            <person name="Lucas S."/>
            <person name="Copeland A."/>
            <person name="Lapidus A."/>
            <person name="Glavina del Rio T."/>
            <person name="Dalin E."/>
            <person name="Tice H."/>
            <person name="Bruce D."/>
            <person name="Goodwin L."/>
            <person name="Pitluck S."/>
            <person name="Peters L."/>
            <person name="Mikhailova N."/>
            <person name="Munk A.C.C."/>
            <person name="Kyrpides N."/>
            <person name="Mavromatis K."/>
            <person name="Ivanova N."/>
            <person name="Brettin T."/>
            <person name="Detter J.C."/>
            <person name="Han C."/>
            <person name="Larimer F."/>
            <person name="Land M."/>
            <person name="Hauser L."/>
            <person name="Markowitz V."/>
            <person name="Cheng J.-F."/>
            <person name="Hugenholtz P."/>
            <person name="Woyke T."/>
            <person name="Wu D."/>
            <person name="Brambilla E."/>
            <person name="Klenk H.-P."/>
            <person name="Eisen J.A."/>
        </authorList>
    </citation>
    <scope>NUCLEOTIDE SEQUENCE [LARGE SCALE GENOMIC DNA]</scope>
    <source>
        <strain evidence="3">DSM 18391 / NRRL B-41598 / KBS 63</strain>
    </source>
</reference>
<sequence length="178" mass="19227">MRSLFFGSVMFLMGPIALHAQLDPLSRRAPANNPVTQPTLSPGVMQLLQLDAQFAKETLAGGGKAFSNWFADDALTLNDGKAAVYGKTHIAAEAAWDPKQYQLQWTPTGGQMGPSGDMGFTWGHYDGHSKDRNGNDVTTSGRYITIWKRLPNGTWKVAMDASANEPAAASECCKLPNP</sequence>
<dbReference type="KEGG" id="trs:Terro_3463"/>
<dbReference type="GO" id="GO:0016853">
    <property type="term" value="F:isomerase activity"/>
    <property type="evidence" value="ECO:0007669"/>
    <property type="project" value="UniProtKB-KW"/>
</dbReference>
<dbReference type="Gene3D" id="3.10.450.50">
    <property type="match status" value="1"/>
</dbReference>
<dbReference type="Proteomes" id="UP000006056">
    <property type="component" value="Chromosome"/>
</dbReference>
<dbReference type="SUPFAM" id="SSF54427">
    <property type="entry name" value="NTF2-like"/>
    <property type="match status" value="1"/>
</dbReference>
<gene>
    <name evidence="2" type="ordered locus">Terro_3463</name>
</gene>
<organism evidence="2 3">
    <name type="scientific">Terriglobus roseus (strain DSM 18391 / NRRL B-41598 / KBS 63)</name>
    <dbReference type="NCBI Taxonomy" id="926566"/>
    <lineage>
        <taxon>Bacteria</taxon>
        <taxon>Pseudomonadati</taxon>
        <taxon>Acidobacteriota</taxon>
        <taxon>Terriglobia</taxon>
        <taxon>Terriglobales</taxon>
        <taxon>Acidobacteriaceae</taxon>
        <taxon>Terriglobus</taxon>
    </lineage>
</organism>
<dbReference type="OrthoDB" id="7201546at2"/>
<proteinExistence type="predicted"/>
<dbReference type="InterPro" id="IPR027843">
    <property type="entry name" value="DUF4440"/>
</dbReference>